<organism evidence="2 3">
    <name type="scientific">Brassica carinata</name>
    <name type="common">Ethiopian mustard</name>
    <name type="synonym">Abyssinian cabbage</name>
    <dbReference type="NCBI Taxonomy" id="52824"/>
    <lineage>
        <taxon>Eukaryota</taxon>
        <taxon>Viridiplantae</taxon>
        <taxon>Streptophyta</taxon>
        <taxon>Embryophyta</taxon>
        <taxon>Tracheophyta</taxon>
        <taxon>Spermatophyta</taxon>
        <taxon>Magnoliopsida</taxon>
        <taxon>eudicotyledons</taxon>
        <taxon>Gunneridae</taxon>
        <taxon>Pentapetalae</taxon>
        <taxon>rosids</taxon>
        <taxon>malvids</taxon>
        <taxon>Brassicales</taxon>
        <taxon>Brassicaceae</taxon>
        <taxon>Brassiceae</taxon>
        <taxon>Brassica</taxon>
    </lineage>
</organism>
<evidence type="ECO:0000313" key="3">
    <source>
        <dbReference type="Proteomes" id="UP000886595"/>
    </source>
</evidence>
<dbReference type="Proteomes" id="UP000886595">
    <property type="component" value="Unassembled WGS sequence"/>
</dbReference>
<protein>
    <recommendedName>
        <fullName evidence="1">Fe2OG dioxygenase domain-containing protein</fullName>
    </recommendedName>
</protein>
<proteinExistence type="predicted"/>
<name>A0A8X7WJB4_BRACI</name>
<dbReference type="Gene3D" id="2.60.120.330">
    <property type="entry name" value="B-lactam Antibiotic, Isopenicillin N Synthase, Chain"/>
    <property type="match status" value="1"/>
</dbReference>
<dbReference type="PROSITE" id="PS51471">
    <property type="entry name" value="FE2OG_OXY"/>
    <property type="match status" value="1"/>
</dbReference>
<dbReference type="Pfam" id="PF03171">
    <property type="entry name" value="2OG-FeII_Oxy"/>
    <property type="match status" value="1"/>
</dbReference>
<gene>
    <name evidence="2" type="ORF">Bca52824_002501</name>
</gene>
<accession>A0A8X7WJB4</accession>
<keyword evidence="3" id="KW-1185">Reference proteome</keyword>
<comment type="caution">
    <text evidence="2">The sequence shown here is derived from an EMBL/GenBank/DDBJ whole genome shotgun (WGS) entry which is preliminary data.</text>
</comment>
<dbReference type="InterPro" id="IPR044861">
    <property type="entry name" value="IPNS-like_FE2OG_OXY"/>
</dbReference>
<dbReference type="InterPro" id="IPR027443">
    <property type="entry name" value="IPNS-like_sf"/>
</dbReference>
<evidence type="ECO:0000313" key="2">
    <source>
        <dbReference type="EMBL" id="KAG2331321.1"/>
    </source>
</evidence>
<reference evidence="2 3" key="1">
    <citation type="submission" date="2020-02" db="EMBL/GenBank/DDBJ databases">
        <authorList>
            <person name="Ma Q."/>
            <person name="Huang Y."/>
            <person name="Song X."/>
            <person name="Pei D."/>
        </authorList>
    </citation>
    <scope>NUCLEOTIDE SEQUENCE [LARGE SCALE GENOMIC DNA]</scope>
    <source>
        <strain evidence="2">Sxm20200214</strain>
        <tissue evidence="2">Leaf</tissue>
    </source>
</reference>
<dbReference type="AlphaFoldDB" id="A0A8X7WJB4"/>
<evidence type="ECO:0000259" key="1">
    <source>
        <dbReference type="PROSITE" id="PS51471"/>
    </source>
</evidence>
<dbReference type="OrthoDB" id="288590at2759"/>
<dbReference type="SUPFAM" id="SSF51197">
    <property type="entry name" value="Clavaminate synthase-like"/>
    <property type="match status" value="1"/>
</dbReference>
<dbReference type="InterPro" id="IPR005123">
    <property type="entry name" value="Oxoglu/Fe-dep_dioxygenase_dom"/>
</dbReference>
<feature type="domain" description="Fe2OG dioxygenase" evidence="1">
    <location>
        <begin position="35"/>
        <end position="121"/>
    </location>
</feature>
<dbReference type="InterPro" id="IPR050231">
    <property type="entry name" value="Iron_ascorbate_oxido_reductase"/>
</dbReference>
<dbReference type="EMBL" id="JAAMPC010000001">
    <property type="protein sequence ID" value="KAG2331321.1"/>
    <property type="molecule type" value="Genomic_DNA"/>
</dbReference>
<sequence length="184" mass="21352">MRVISEQLTELDVMVRRMILESFGIEKYVEEHLNPANYLFRMIKYATPSSDDEETKLGLPSHTDKNIMTILHRYQVDGLEIKTKDKKWIKAFLNGRLSFAYHRVVMTPNKTRYSIALFSTPKLGVIIDSPEELIDEEHPRMFKPFEFNDFLTSITRKLGVQHSLLSTLVVLSKASFSLLTKGRQ</sequence>
<dbReference type="PANTHER" id="PTHR47990">
    <property type="entry name" value="2-OXOGLUTARATE (2OG) AND FE(II)-DEPENDENT OXYGENASE SUPERFAMILY PROTEIN-RELATED"/>
    <property type="match status" value="1"/>
</dbReference>